<evidence type="ECO:0000259" key="2">
    <source>
        <dbReference type="Pfam" id="PF13304"/>
    </source>
</evidence>
<dbReference type="InterPro" id="IPR027417">
    <property type="entry name" value="P-loop_NTPase"/>
</dbReference>
<dbReference type="InterPro" id="IPR003959">
    <property type="entry name" value="ATPase_AAA_core"/>
</dbReference>
<dbReference type="PANTHER" id="PTHR32182:SF25">
    <property type="entry name" value="SLR1056 PROTEIN"/>
    <property type="match status" value="1"/>
</dbReference>
<protein>
    <submittedName>
        <fullName evidence="3">AAA family ATPase</fullName>
    </submittedName>
</protein>
<accession>A0ABZ1QIT3</accession>
<gene>
    <name evidence="3" type="ORF">OHA91_29155</name>
</gene>
<dbReference type="Gene3D" id="3.40.50.300">
    <property type="entry name" value="P-loop containing nucleotide triphosphate hydrolases"/>
    <property type="match status" value="2"/>
</dbReference>
<dbReference type="InterPro" id="IPR014555">
    <property type="entry name" value="RecF-like"/>
</dbReference>
<proteinExistence type="predicted"/>
<dbReference type="Pfam" id="PF13304">
    <property type="entry name" value="AAA_21"/>
    <property type="match status" value="1"/>
</dbReference>
<dbReference type="PANTHER" id="PTHR32182">
    <property type="entry name" value="DNA REPLICATION AND REPAIR PROTEIN RECF"/>
    <property type="match status" value="1"/>
</dbReference>
<dbReference type="SUPFAM" id="SSF52540">
    <property type="entry name" value="P-loop containing nucleoside triphosphate hydrolases"/>
    <property type="match status" value="1"/>
</dbReference>
<keyword evidence="1" id="KW-0742">SOS response</keyword>
<dbReference type="EMBL" id="CP108036">
    <property type="protein sequence ID" value="WUN82217.1"/>
    <property type="molecule type" value="Genomic_DNA"/>
</dbReference>
<evidence type="ECO:0000313" key="4">
    <source>
        <dbReference type="Proteomes" id="UP001432312"/>
    </source>
</evidence>
<dbReference type="RefSeq" id="WP_031154026.1">
    <property type="nucleotide sequence ID" value="NZ_CP108036.1"/>
</dbReference>
<dbReference type="GeneID" id="95500197"/>
<name>A0ABZ1QIT3_9ACTN</name>
<sequence length="394" mass="42626">MITTLAVENYRSLRHLVVPLGRLTVVTGANGTGKSSLYRSLRLLADSARGGAIAALAREGGLPSTLWAGPEKLGRAVREGHHPLQGTVRTEPVSLRLGFAGDEFGYAVDFGHPVPVANSLFSLDPEIKRECTWSGPVLRPAAILSDRSGPAVRTRTADGGWHRTQNALRPYDSMLSELADPQLAPDLLALRELMRSWRFYDHVRTDAAAPARTPRIGTRTPVLGADGSDLPAALQTIRETGDGAALDEAVSAAFPGSRISVTEQDGRFALELHQHGLLRPLGAAELSDGTLRYLLWTAALLTPRPPALMVLNEPETSLHPDLLAPLADLILTAARDTQTVVVTHAEPLAEALAAGTRRHRVDLRTVELVKDFGRTEVAGREGPLDEPLWYWPKR</sequence>
<dbReference type="Proteomes" id="UP001432312">
    <property type="component" value="Chromosome"/>
</dbReference>
<organism evidence="3 4">
    <name type="scientific">Streptomyces erythrochromogenes</name>
    <dbReference type="NCBI Taxonomy" id="285574"/>
    <lineage>
        <taxon>Bacteria</taxon>
        <taxon>Bacillati</taxon>
        <taxon>Actinomycetota</taxon>
        <taxon>Actinomycetes</taxon>
        <taxon>Kitasatosporales</taxon>
        <taxon>Streptomycetaceae</taxon>
        <taxon>Streptomyces</taxon>
    </lineage>
</organism>
<dbReference type="PIRSF" id="PIRSF029347">
    <property type="entry name" value="RecF"/>
    <property type="match status" value="1"/>
</dbReference>
<keyword evidence="4" id="KW-1185">Reference proteome</keyword>
<evidence type="ECO:0000313" key="3">
    <source>
        <dbReference type="EMBL" id="WUN82217.1"/>
    </source>
</evidence>
<feature type="domain" description="ATPase AAA-type core" evidence="2">
    <location>
        <begin position="23"/>
        <end position="344"/>
    </location>
</feature>
<evidence type="ECO:0000256" key="1">
    <source>
        <dbReference type="ARBA" id="ARBA00023236"/>
    </source>
</evidence>
<reference evidence="3" key="1">
    <citation type="submission" date="2022-10" db="EMBL/GenBank/DDBJ databases">
        <title>The complete genomes of actinobacterial strains from the NBC collection.</title>
        <authorList>
            <person name="Joergensen T.S."/>
            <person name="Alvarez Arevalo M."/>
            <person name="Sterndorff E.B."/>
            <person name="Faurdal D."/>
            <person name="Vuksanovic O."/>
            <person name="Mourched A.-S."/>
            <person name="Charusanti P."/>
            <person name="Shaw S."/>
            <person name="Blin K."/>
            <person name="Weber T."/>
        </authorList>
    </citation>
    <scope>NUCLEOTIDE SEQUENCE</scope>
    <source>
        <strain evidence="3">NBC_00303</strain>
    </source>
</reference>
<keyword evidence="1" id="KW-0227">DNA damage</keyword>